<sequence>MSYPSSFAFLLAFAFLSAFALSSAHPQLGIHVSM</sequence>
<proteinExistence type="predicted"/>
<organism evidence="1">
    <name type="scientific">Siphoviridae sp. ctr2f5</name>
    <dbReference type="NCBI Taxonomy" id="2825684"/>
    <lineage>
        <taxon>Viruses</taxon>
        <taxon>Duplodnaviria</taxon>
        <taxon>Heunggongvirae</taxon>
        <taxon>Uroviricota</taxon>
        <taxon>Caudoviricetes</taxon>
    </lineage>
</organism>
<reference evidence="1" key="1">
    <citation type="journal article" date="2021" name="Proc. Natl. Acad. Sci. U.S.A.">
        <title>A Catalog of Tens of Thousands of Viruses from Human Metagenomes Reveals Hidden Associations with Chronic Diseases.</title>
        <authorList>
            <person name="Tisza M.J."/>
            <person name="Buck C.B."/>
        </authorList>
    </citation>
    <scope>NUCLEOTIDE SEQUENCE</scope>
    <source>
        <strain evidence="1">Ctr2f5</strain>
    </source>
</reference>
<protein>
    <submittedName>
        <fullName evidence="1">Uncharacterized protein</fullName>
    </submittedName>
</protein>
<evidence type="ECO:0000313" key="1">
    <source>
        <dbReference type="EMBL" id="DAE17380.1"/>
    </source>
</evidence>
<name>A0A8S5QFR9_9CAUD</name>
<dbReference type="EMBL" id="BK015639">
    <property type="protein sequence ID" value="DAE17380.1"/>
    <property type="molecule type" value="Genomic_DNA"/>
</dbReference>
<accession>A0A8S5QFR9</accession>